<dbReference type="VEuPathDB" id="FungiDB:ASPACDRAFT_122543"/>
<reference evidence="2" key="1">
    <citation type="journal article" date="2017" name="Genome Biol.">
        <title>Comparative genomics reveals high biological diversity and specific adaptations in the industrially and medically important fungal genus Aspergillus.</title>
        <authorList>
            <person name="de Vries R.P."/>
            <person name="Riley R."/>
            <person name="Wiebenga A."/>
            <person name="Aguilar-Osorio G."/>
            <person name="Amillis S."/>
            <person name="Uchima C.A."/>
            <person name="Anderluh G."/>
            <person name="Asadollahi M."/>
            <person name="Askin M."/>
            <person name="Barry K."/>
            <person name="Battaglia E."/>
            <person name="Bayram O."/>
            <person name="Benocci T."/>
            <person name="Braus-Stromeyer S.A."/>
            <person name="Caldana C."/>
            <person name="Canovas D."/>
            <person name="Cerqueira G.C."/>
            <person name="Chen F."/>
            <person name="Chen W."/>
            <person name="Choi C."/>
            <person name="Clum A."/>
            <person name="Dos Santos R.A."/>
            <person name="Damasio A.R."/>
            <person name="Diallinas G."/>
            <person name="Emri T."/>
            <person name="Fekete E."/>
            <person name="Flipphi M."/>
            <person name="Freyberg S."/>
            <person name="Gallo A."/>
            <person name="Gournas C."/>
            <person name="Habgood R."/>
            <person name="Hainaut M."/>
            <person name="Harispe M.L."/>
            <person name="Henrissat B."/>
            <person name="Hilden K.S."/>
            <person name="Hope R."/>
            <person name="Hossain A."/>
            <person name="Karabika E."/>
            <person name="Karaffa L."/>
            <person name="Karanyi Z."/>
            <person name="Krasevec N."/>
            <person name="Kuo A."/>
            <person name="Kusch H."/>
            <person name="LaButti K."/>
            <person name="Lagendijk E.L."/>
            <person name="Lapidus A."/>
            <person name="Levasseur A."/>
            <person name="Lindquist E."/>
            <person name="Lipzen A."/>
            <person name="Logrieco A.F."/>
            <person name="MacCabe A."/>
            <person name="Maekelae M.R."/>
            <person name="Malavazi I."/>
            <person name="Melin P."/>
            <person name="Meyer V."/>
            <person name="Mielnichuk N."/>
            <person name="Miskei M."/>
            <person name="Molnar A.P."/>
            <person name="Mule G."/>
            <person name="Ngan C.Y."/>
            <person name="Orejas M."/>
            <person name="Orosz E."/>
            <person name="Ouedraogo J.P."/>
            <person name="Overkamp K.M."/>
            <person name="Park H.-S."/>
            <person name="Perrone G."/>
            <person name="Piumi F."/>
            <person name="Punt P.J."/>
            <person name="Ram A.F."/>
            <person name="Ramon A."/>
            <person name="Rauscher S."/>
            <person name="Record E."/>
            <person name="Riano-Pachon D.M."/>
            <person name="Robert V."/>
            <person name="Roehrig J."/>
            <person name="Ruller R."/>
            <person name="Salamov A."/>
            <person name="Salih N.S."/>
            <person name="Samson R.A."/>
            <person name="Sandor E."/>
            <person name="Sanguinetti M."/>
            <person name="Schuetze T."/>
            <person name="Sepcic K."/>
            <person name="Shelest E."/>
            <person name="Sherlock G."/>
            <person name="Sophianopoulou V."/>
            <person name="Squina F.M."/>
            <person name="Sun H."/>
            <person name="Susca A."/>
            <person name="Todd R.B."/>
            <person name="Tsang A."/>
            <person name="Unkles S.E."/>
            <person name="van de Wiele N."/>
            <person name="van Rossen-Uffink D."/>
            <person name="Oliveira J.V."/>
            <person name="Vesth T.C."/>
            <person name="Visser J."/>
            <person name="Yu J.-H."/>
            <person name="Zhou M."/>
            <person name="Andersen M.R."/>
            <person name="Archer D.B."/>
            <person name="Baker S.E."/>
            <person name="Benoit I."/>
            <person name="Brakhage A.A."/>
            <person name="Braus G.H."/>
            <person name="Fischer R."/>
            <person name="Frisvad J.C."/>
            <person name="Goldman G.H."/>
            <person name="Houbraken J."/>
            <person name="Oakley B."/>
            <person name="Pocsi I."/>
            <person name="Scazzocchio C."/>
            <person name="Seiboth B."/>
            <person name="vanKuyk P.A."/>
            <person name="Wortman J."/>
            <person name="Dyer P.S."/>
            <person name="Grigoriev I.V."/>
        </authorList>
    </citation>
    <scope>NUCLEOTIDE SEQUENCE [LARGE SCALE GENOMIC DNA]</scope>
    <source>
        <strain evidence="2">ATCC 16872 / CBS 172.66 / WB 5094</strain>
    </source>
</reference>
<dbReference type="OMA" id="RPEWYSA"/>
<dbReference type="AlphaFoldDB" id="A0A1L9WNX7"/>
<dbReference type="EMBL" id="KV878981">
    <property type="protein sequence ID" value="OJJ97853.1"/>
    <property type="molecule type" value="Genomic_DNA"/>
</dbReference>
<sequence>MPITIHRATQTITIREIQIPTSVESVRRTALPTSYLSQIADPAARASIFSEIRDGLRPEWYSALRADVKHFFSTAYSAAGVRHAKSRGGVPAPAPTGLGPGVIGVAAVMGVMNAL</sequence>
<evidence type="ECO:0000313" key="2">
    <source>
        <dbReference type="Proteomes" id="UP000184546"/>
    </source>
</evidence>
<keyword evidence="2" id="KW-1185">Reference proteome</keyword>
<proteinExistence type="predicted"/>
<gene>
    <name evidence="1" type="ORF">ASPACDRAFT_122543</name>
</gene>
<organism evidence="1 2">
    <name type="scientific">Aspergillus aculeatus (strain ATCC 16872 / CBS 172.66 / WB 5094)</name>
    <dbReference type="NCBI Taxonomy" id="690307"/>
    <lineage>
        <taxon>Eukaryota</taxon>
        <taxon>Fungi</taxon>
        <taxon>Dikarya</taxon>
        <taxon>Ascomycota</taxon>
        <taxon>Pezizomycotina</taxon>
        <taxon>Eurotiomycetes</taxon>
        <taxon>Eurotiomycetidae</taxon>
        <taxon>Eurotiales</taxon>
        <taxon>Aspergillaceae</taxon>
        <taxon>Aspergillus</taxon>
        <taxon>Aspergillus subgen. Circumdati</taxon>
    </lineage>
</organism>
<protein>
    <submittedName>
        <fullName evidence="1">Uncharacterized protein</fullName>
    </submittedName>
</protein>
<name>A0A1L9WNX7_ASPA1</name>
<dbReference type="Proteomes" id="UP000184546">
    <property type="component" value="Unassembled WGS sequence"/>
</dbReference>
<accession>A0A1L9WNX7</accession>
<dbReference type="GeneID" id="30970361"/>
<dbReference type="RefSeq" id="XP_020054193.1">
    <property type="nucleotide sequence ID" value="XM_020196547.1"/>
</dbReference>
<dbReference type="OrthoDB" id="5419608at2759"/>
<evidence type="ECO:0000313" key="1">
    <source>
        <dbReference type="EMBL" id="OJJ97853.1"/>
    </source>
</evidence>